<feature type="region of interest" description="Disordered" evidence="5">
    <location>
        <begin position="1"/>
        <end position="24"/>
    </location>
</feature>
<evidence type="ECO:0000256" key="3">
    <source>
        <dbReference type="ARBA" id="ARBA00023163"/>
    </source>
</evidence>
<feature type="domain" description="HTH tetR-type" evidence="6">
    <location>
        <begin position="24"/>
        <end position="84"/>
    </location>
</feature>
<dbReference type="AlphaFoldDB" id="A0A1M6L3B1"/>
<name>A0A1M6L3B1_9BURK</name>
<dbReference type="STRING" id="169427.SAMN05192548_1004238"/>
<dbReference type="Proteomes" id="UP001264340">
    <property type="component" value="Unassembled WGS sequence"/>
</dbReference>
<evidence type="ECO:0000313" key="7">
    <source>
        <dbReference type="EMBL" id="MDR6408380.1"/>
    </source>
</evidence>
<dbReference type="PANTHER" id="PTHR30055">
    <property type="entry name" value="HTH-TYPE TRANSCRIPTIONAL REGULATOR RUTR"/>
    <property type="match status" value="1"/>
</dbReference>
<reference evidence="7 10" key="2">
    <citation type="submission" date="2023-07" db="EMBL/GenBank/DDBJ databases">
        <title>Sorghum-associated microbial communities from plants grown in Nebraska, USA.</title>
        <authorList>
            <person name="Schachtman D."/>
        </authorList>
    </citation>
    <scope>NUCLEOTIDE SEQUENCE [LARGE SCALE GENOMIC DNA]</scope>
    <source>
        <strain evidence="7 10">DS1316</strain>
    </source>
</reference>
<evidence type="ECO:0000256" key="2">
    <source>
        <dbReference type="ARBA" id="ARBA00023125"/>
    </source>
</evidence>
<dbReference type="PROSITE" id="PS50977">
    <property type="entry name" value="HTH_TETR_2"/>
    <property type="match status" value="1"/>
</dbReference>
<dbReference type="Pfam" id="PF00440">
    <property type="entry name" value="TetR_N"/>
    <property type="match status" value="1"/>
</dbReference>
<protein>
    <submittedName>
        <fullName evidence="7">AcrR family transcriptional regulator</fullName>
    </submittedName>
    <submittedName>
        <fullName evidence="8">Transcriptional regulator, TetR family</fullName>
    </submittedName>
</protein>
<dbReference type="InterPro" id="IPR011075">
    <property type="entry name" value="TetR_C"/>
</dbReference>
<dbReference type="InterPro" id="IPR050109">
    <property type="entry name" value="HTH-type_TetR-like_transc_reg"/>
</dbReference>
<evidence type="ECO:0000256" key="1">
    <source>
        <dbReference type="ARBA" id="ARBA00023015"/>
    </source>
</evidence>
<dbReference type="Proteomes" id="UP000184395">
    <property type="component" value="Unassembled WGS sequence"/>
</dbReference>
<dbReference type="Pfam" id="PF16859">
    <property type="entry name" value="TetR_C_11"/>
    <property type="match status" value="1"/>
</dbReference>
<dbReference type="InterPro" id="IPR001647">
    <property type="entry name" value="HTH_TetR"/>
</dbReference>
<keyword evidence="2 4" id="KW-0238">DNA-binding</keyword>
<dbReference type="Gene3D" id="1.10.357.10">
    <property type="entry name" value="Tetracycline Repressor, domain 2"/>
    <property type="match status" value="1"/>
</dbReference>
<dbReference type="PANTHER" id="PTHR30055:SF234">
    <property type="entry name" value="HTH-TYPE TRANSCRIPTIONAL REGULATOR BETI"/>
    <property type="match status" value="1"/>
</dbReference>
<evidence type="ECO:0000313" key="8">
    <source>
        <dbReference type="EMBL" id="SHJ65663.1"/>
    </source>
</evidence>
<dbReference type="SUPFAM" id="SSF46689">
    <property type="entry name" value="Homeodomain-like"/>
    <property type="match status" value="1"/>
</dbReference>
<evidence type="ECO:0000256" key="4">
    <source>
        <dbReference type="PROSITE-ProRule" id="PRU00335"/>
    </source>
</evidence>
<keyword evidence="10" id="KW-1185">Reference proteome</keyword>
<dbReference type="GO" id="GO:0003700">
    <property type="term" value="F:DNA-binding transcription factor activity"/>
    <property type="evidence" value="ECO:0007669"/>
    <property type="project" value="TreeGrafter"/>
</dbReference>
<dbReference type="SUPFAM" id="SSF48498">
    <property type="entry name" value="Tetracyclin repressor-like, C-terminal domain"/>
    <property type="match status" value="1"/>
</dbReference>
<keyword evidence="1" id="KW-0805">Transcription regulation</keyword>
<dbReference type="RefSeq" id="WP_073427681.1">
    <property type="nucleotide sequence ID" value="NZ_CADFGY010000001.1"/>
</dbReference>
<proteinExistence type="predicted"/>
<feature type="compositionally biased region" description="Polar residues" evidence="5">
    <location>
        <begin position="1"/>
        <end position="13"/>
    </location>
</feature>
<dbReference type="EMBL" id="FRAB01000004">
    <property type="protein sequence ID" value="SHJ65663.1"/>
    <property type="molecule type" value="Genomic_DNA"/>
</dbReference>
<accession>A0A1M6L3B1</accession>
<evidence type="ECO:0000256" key="5">
    <source>
        <dbReference type="SAM" id="MobiDB-lite"/>
    </source>
</evidence>
<sequence>MKTNAQPPVTASFTARGVGRPRSEETRTQILAATVRLLETRTIQSISIEAIAKEAGVGKATIYRWWNSKALVVIDAFIEHHLVKTPMPRNLPPGEAIAAHLVSLIHEYAGWSGRIVAQIIAEGQADPAVLREFRERFHYGRRALVREMLEQWRGCARIPVPPNIETLSEILYAPVYMRLLVGNGPLDDHFAQEHISYVYTLLGVDVPDVVQLREQMKRKAPTKKTAGAAR</sequence>
<dbReference type="Gene3D" id="1.10.10.60">
    <property type="entry name" value="Homeodomain-like"/>
    <property type="match status" value="1"/>
</dbReference>
<dbReference type="InterPro" id="IPR009057">
    <property type="entry name" value="Homeodomain-like_sf"/>
</dbReference>
<evidence type="ECO:0000313" key="10">
    <source>
        <dbReference type="Proteomes" id="UP001264340"/>
    </source>
</evidence>
<gene>
    <name evidence="7" type="ORF">J2804_001773</name>
    <name evidence="8" type="ORF">SAMN05192548_1004238</name>
</gene>
<dbReference type="InterPro" id="IPR036271">
    <property type="entry name" value="Tet_transcr_reg_TetR-rel_C_sf"/>
</dbReference>
<evidence type="ECO:0000313" key="9">
    <source>
        <dbReference type="Proteomes" id="UP000184395"/>
    </source>
</evidence>
<evidence type="ECO:0000259" key="6">
    <source>
        <dbReference type="PROSITE" id="PS50977"/>
    </source>
</evidence>
<keyword evidence="3" id="KW-0804">Transcription</keyword>
<dbReference type="GO" id="GO:0000976">
    <property type="term" value="F:transcription cis-regulatory region binding"/>
    <property type="evidence" value="ECO:0007669"/>
    <property type="project" value="TreeGrafter"/>
</dbReference>
<dbReference type="EMBL" id="JAVDRP010000003">
    <property type="protein sequence ID" value="MDR6408380.1"/>
    <property type="molecule type" value="Genomic_DNA"/>
</dbReference>
<feature type="DNA-binding region" description="H-T-H motif" evidence="4">
    <location>
        <begin position="47"/>
        <end position="66"/>
    </location>
</feature>
<dbReference type="OrthoDB" id="9796019at2"/>
<organism evidence="8 9">
    <name type="scientific">Paraburkholderia terricola</name>
    <dbReference type="NCBI Taxonomy" id="169427"/>
    <lineage>
        <taxon>Bacteria</taxon>
        <taxon>Pseudomonadati</taxon>
        <taxon>Pseudomonadota</taxon>
        <taxon>Betaproteobacteria</taxon>
        <taxon>Burkholderiales</taxon>
        <taxon>Burkholderiaceae</taxon>
        <taxon>Paraburkholderia</taxon>
    </lineage>
</organism>
<reference evidence="8 9" key="1">
    <citation type="submission" date="2016-11" db="EMBL/GenBank/DDBJ databases">
        <authorList>
            <person name="Jaros S."/>
            <person name="Januszkiewicz K."/>
            <person name="Wedrychowicz H."/>
        </authorList>
    </citation>
    <scope>NUCLEOTIDE SEQUENCE [LARGE SCALE GENOMIC DNA]</scope>
    <source>
        <strain evidence="8 9">LMG 20594</strain>
    </source>
</reference>